<dbReference type="GO" id="GO:0006749">
    <property type="term" value="P:glutathione metabolic process"/>
    <property type="evidence" value="ECO:0007669"/>
    <property type="project" value="TreeGrafter"/>
</dbReference>
<dbReference type="SUPFAM" id="SSF52833">
    <property type="entry name" value="Thioredoxin-like"/>
    <property type="match status" value="1"/>
</dbReference>
<dbReference type="SFLD" id="SFLDG00363">
    <property type="entry name" value="AMPS_(cytGST):_Alpha-__Mu-__Pi"/>
    <property type="match status" value="1"/>
</dbReference>
<dbReference type="PRINTS" id="PR01269">
    <property type="entry name" value="SCRYSTALLIN"/>
</dbReference>
<dbReference type="InterPro" id="IPR004046">
    <property type="entry name" value="GST_C"/>
</dbReference>
<organism evidence="6">
    <name type="scientific">Doryteuthis opalescens</name>
    <name type="common">California market squid</name>
    <name type="synonym">Loligo opalescens</name>
    <dbReference type="NCBI Taxonomy" id="1051066"/>
    <lineage>
        <taxon>Eukaryota</taxon>
        <taxon>Metazoa</taxon>
        <taxon>Spiralia</taxon>
        <taxon>Lophotrochozoa</taxon>
        <taxon>Mollusca</taxon>
        <taxon>Cephalopoda</taxon>
        <taxon>Coleoidea</taxon>
        <taxon>Decapodiformes</taxon>
        <taxon>Myopsida</taxon>
        <taxon>Loliginidae</taxon>
        <taxon>Doryteuthis</taxon>
    </lineage>
</organism>
<dbReference type="EMBL" id="U19389">
    <property type="protein sequence ID" value="AAB01055.1"/>
    <property type="molecule type" value="mRNA"/>
</dbReference>
<dbReference type="InterPro" id="IPR036249">
    <property type="entry name" value="Thioredoxin-like_sf"/>
</dbReference>
<dbReference type="InterPro" id="IPR050213">
    <property type="entry name" value="GST_superfamily"/>
</dbReference>
<dbReference type="Pfam" id="PF14497">
    <property type="entry name" value="GST_C_3"/>
    <property type="match status" value="1"/>
</dbReference>
<dbReference type="SUPFAM" id="SSF47616">
    <property type="entry name" value="GST C-terminal domain-like"/>
    <property type="match status" value="1"/>
</dbReference>
<dbReference type="InterPro" id="IPR040079">
    <property type="entry name" value="Glutathione_S-Trfase"/>
</dbReference>
<dbReference type="SFLD" id="SFLDG01205">
    <property type="entry name" value="AMPS.1"/>
    <property type="match status" value="1"/>
</dbReference>
<dbReference type="FunFam" id="3.40.30.10:FF:000035">
    <property type="entry name" value="hematopoietic prostaglandin D synthase"/>
    <property type="match status" value="1"/>
</dbReference>
<keyword evidence="2" id="KW-0273">Eye lens protein</keyword>
<evidence type="ECO:0000256" key="3">
    <source>
        <dbReference type="ARBA" id="ARBA00049616"/>
    </source>
</evidence>
<dbReference type="InterPro" id="IPR003083">
    <property type="entry name" value="S-crystallin"/>
</dbReference>
<dbReference type="PROSITE" id="PS50404">
    <property type="entry name" value="GST_NTER"/>
    <property type="match status" value="1"/>
</dbReference>
<protein>
    <submittedName>
        <fullName evidence="6">S-crystallin</fullName>
    </submittedName>
</protein>
<dbReference type="InterPro" id="IPR010987">
    <property type="entry name" value="Glutathione-S-Trfase_C-like"/>
</dbReference>
<dbReference type="Pfam" id="PF02798">
    <property type="entry name" value="GST_N"/>
    <property type="match status" value="1"/>
</dbReference>
<feature type="domain" description="GST N-terminal" evidence="4">
    <location>
        <begin position="2"/>
        <end position="80"/>
    </location>
</feature>
<dbReference type="CDD" id="cd03192">
    <property type="entry name" value="GST_C_Sigma_like"/>
    <property type="match status" value="1"/>
</dbReference>
<dbReference type="CDD" id="cd03039">
    <property type="entry name" value="GST_N_Sigma_like"/>
    <property type="match status" value="1"/>
</dbReference>
<dbReference type="InterPro" id="IPR004045">
    <property type="entry name" value="Glutathione_S-Trfase_N"/>
</dbReference>
<dbReference type="GO" id="GO:0005212">
    <property type="term" value="F:structural constituent of eye lens"/>
    <property type="evidence" value="ECO:0007669"/>
    <property type="project" value="UniProtKB-KW"/>
</dbReference>
<dbReference type="GO" id="GO:0004364">
    <property type="term" value="F:glutathione transferase activity"/>
    <property type="evidence" value="ECO:0007669"/>
    <property type="project" value="TreeGrafter"/>
</dbReference>
<dbReference type="PANTHER" id="PTHR11571">
    <property type="entry name" value="GLUTATHIONE S-TRANSFERASE"/>
    <property type="match status" value="1"/>
</dbReference>
<accession>Q25371</accession>
<dbReference type="PROSITE" id="PS50405">
    <property type="entry name" value="GST_CTER"/>
    <property type="match status" value="1"/>
</dbReference>
<dbReference type="Gene3D" id="3.40.30.10">
    <property type="entry name" value="Glutaredoxin"/>
    <property type="match status" value="1"/>
</dbReference>
<reference evidence="6" key="1">
    <citation type="journal article" date="1995" name="J. Mol. Evol.">
        <title>Glutathione S-transferase and S-crystallins of cephalopods: evolution from active enzyme to lens-refractive proteins.</title>
        <authorList>
            <person name="Tomarev S.I."/>
            <person name="Chung S."/>
            <person name="Piatigorsky J."/>
        </authorList>
    </citation>
    <scope>NUCLEOTIDE SEQUENCE</scope>
    <source>
        <tissue evidence="6">Lens</tissue>
    </source>
</reference>
<evidence type="ECO:0000256" key="1">
    <source>
        <dbReference type="ARBA" id="ARBA00007409"/>
    </source>
</evidence>
<proteinExistence type="evidence at transcript level"/>
<dbReference type="Gene3D" id="1.20.1050.10">
    <property type="match status" value="1"/>
</dbReference>
<feature type="domain" description="GST C-terminal" evidence="5">
    <location>
        <begin position="82"/>
        <end position="215"/>
    </location>
</feature>
<evidence type="ECO:0000259" key="4">
    <source>
        <dbReference type="PROSITE" id="PS50404"/>
    </source>
</evidence>
<evidence type="ECO:0000313" key="6">
    <source>
        <dbReference type="EMBL" id="AAB01055.1"/>
    </source>
</evidence>
<evidence type="ECO:0000259" key="5">
    <source>
        <dbReference type="PROSITE" id="PS50405"/>
    </source>
</evidence>
<dbReference type="PANTHER" id="PTHR11571:SF150">
    <property type="entry name" value="GLUTATHIONE S-TRANSFERASE"/>
    <property type="match status" value="1"/>
</dbReference>
<name>Q25371_DOROP</name>
<comment type="similarity">
    <text evidence="1">Belongs to the GST superfamily.</text>
</comment>
<evidence type="ECO:0000256" key="2">
    <source>
        <dbReference type="ARBA" id="ARBA00022613"/>
    </source>
</evidence>
<comment type="function">
    <text evidence="3">S-crystallins are structural components of squids and octopi eye lens. Contains relatively little if any GST activity.</text>
</comment>
<dbReference type="InterPro" id="IPR036282">
    <property type="entry name" value="Glutathione-S-Trfase_C_sf"/>
</dbReference>
<sequence>MPSYTLYYFNGRGRAEILRMIFNVAGAQFTDKRFEFNEWDKIRNDMPSSSVPVLEIDGKDKMPETMAIARYLAREYGFHGKNNMDMFRVDYICDCLYEIMHDYMRYFHEKSGRFRSGSSDKSDMAGEMQRSFMETCRRVLPFLEKTLEMRNGGSQFFMGDQMMVCDMMLYCFLENPMMENQTMFNSYPKLMALWKRVAGHPKVSGYLKKRSNTNW</sequence>
<dbReference type="AlphaFoldDB" id="Q25371"/>
<dbReference type="SFLD" id="SFLDS00019">
    <property type="entry name" value="Glutathione_Transferase_(cytos"/>
    <property type="match status" value="1"/>
</dbReference>